<accession>A0A0M0KIP6</accession>
<name>A0A0M0KIP6_ALKHA</name>
<protein>
    <submittedName>
        <fullName evidence="1">Uncharacterized protein</fullName>
    </submittedName>
</protein>
<evidence type="ECO:0000313" key="1">
    <source>
        <dbReference type="EMBL" id="KOO38472.1"/>
    </source>
</evidence>
<dbReference type="GeneID" id="87598261"/>
<dbReference type="EMBL" id="LILD01000001">
    <property type="protein sequence ID" value="KOO38472.1"/>
    <property type="molecule type" value="Genomic_DNA"/>
</dbReference>
<gene>
    <name evidence="1" type="ORF">AMD02_06070</name>
</gene>
<dbReference type="AlphaFoldDB" id="A0A0M0KIP6"/>
<proteinExistence type="predicted"/>
<dbReference type="PATRIC" id="fig|136160.3.peg.1511"/>
<sequence length="127" mass="14552">MDCIYKVRDHYGAYGSDRTYFERDGYRPFYPDGAAFINYRAQPMPDGCYFLGFEVSTQTGEVVALKRWASREQTELTAKIEALKAAVSAACAYDDRVRCFVGGELAENVIKKLEREYDEWQTSLSQD</sequence>
<reference evidence="1" key="1">
    <citation type="submission" date="2015-08" db="EMBL/GenBank/DDBJ databases">
        <title>Complete DNA Sequence of Pseudomonas syringae pv. actinidiae, the Causal Agent of Kiwifruit Canker Disease.</title>
        <authorList>
            <person name="Rikkerink E.H.A."/>
            <person name="Fineran P.C."/>
        </authorList>
    </citation>
    <scope>NUCLEOTIDE SEQUENCE</scope>
    <source>
        <strain evidence="1">DSM 13666</strain>
    </source>
</reference>
<comment type="caution">
    <text evidence="1">The sequence shown here is derived from an EMBL/GenBank/DDBJ whole genome shotgun (WGS) entry which is preliminary data.</text>
</comment>
<dbReference type="RefSeq" id="WP_053430746.1">
    <property type="nucleotide sequence ID" value="NZ_CP040441.1"/>
</dbReference>
<organism evidence="1">
    <name type="scientific">Halalkalibacterium halodurans</name>
    <name type="common">Bacillus halodurans</name>
    <dbReference type="NCBI Taxonomy" id="86665"/>
    <lineage>
        <taxon>Bacteria</taxon>
        <taxon>Bacillati</taxon>
        <taxon>Bacillota</taxon>
        <taxon>Bacilli</taxon>
        <taxon>Bacillales</taxon>
        <taxon>Bacillaceae</taxon>
        <taxon>Halalkalibacterium (ex Joshi et al. 2022)</taxon>
    </lineage>
</organism>